<accession>A0ABV9QYX0</accession>
<dbReference type="Proteomes" id="UP001595886">
    <property type="component" value="Unassembled WGS sequence"/>
</dbReference>
<dbReference type="EMBL" id="JBHSHD010000016">
    <property type="protein sequence ID" value="MFC4822272.1"/>
    <property type="molecule type" value="Genomic_DNA"/>
</dbReference>
<dbReference type="Gene3D" id="3.60.15.10">
    <property type="entry name" value="Ribonuclease Z/Hydroxyacylglutathione hydrolase-like"/>
    <property type="match status" value="1"/>
</dbReference>
<sequence>MLRLRALPAFAFAGTVHAKSPSSTPLPACRPGADWNEPAPPRRIYANVWYVGTCGLTSLLLTGDDGHVLLDGAIAQTSSTDQGN</sequence>
<reference evidence="3" key="1">
    <citation type="journal article" date="2019" name="Int. J. Syst. Evol. Microbiol.">
        <title>The Global Catalogue of Microorganisms (GCM) 10K type strain sequencing project: providing services to taxonomists for standard genome sequencing and annotation.</title>
        <authorList>
            <consortium name="The Broad Institute Genomics Platform"/>
            <consortium name="The Broad Institute Genome Sequencing Center for Infectious Disease"/>
            <person name="Wu L."/>
            <person name="Ma J."/>
        </authorList>
    </citation>
    <scope>NUCLEOTIDE SEQUENCE [LARGE SCALE GENOMIC DNA]</scope>
    <source>
        <strain evidence="3">CCUG 30340</strain>
    </source>
</reference>
<dbReference type="InterPro" id="IPR036866">
    <property type="entry name" value="RibonucZ/Hydroxyglut_hydro"/>
</dbReference>
<name>A0ABV9QYX0_9GAMM</name>
<evidence type="ECO:0000313" key="3">
    <source>
        <dbReference type="Proteomes" id="UP001595886"/>
    </source>
</evidence>
<protein>
    <recommendedName>
        <fullName evidence="4">MBL fold metallo-hydrolase</fullName>
    </recommendedName>
</protein>
<dbReference type="RefSeq" id="WP_380022552.1">
    <property type="nucleotide sequence ID" value="NZ_JBHSHD010000016.1"/>
</dbReference>
<feature type="signal peptide" evidence="1">
    <location>
        <begin position="1"/>
        <end position="18"/>
    </location>
</feature>
<proteinExistence type="predicted"/>
<keyword evidence="3" id="KW-1185">Reference proteome</keyword>
<evidence type="ECO:0000256" key="1">
    <source>
        <dbReference type="SAM" id="SignalP"/>
    </source>
</evidence>
<gene>
    <name evidence="2" type="ORF">ACFO6Q_18240</name>
</gene>
<evidence type="ECO:0000313" key="2">
    <source>
        <dbReference type="EMBL" id="MFC4822272.1"/>
    </source>
</evidence>
<organism evidence="2 3">
    <name type="scientific">Dokdonella ginsengisoli</name>
    <dbReference type="NCBI Taxonomy" id="363846"/>
    <lineage>
        <taxon>Bacteria</taxon>
        <taxon>Pseudomonadati</taxon>
        <taxon>Pseudomonadota</taxon>
        <taxon>Gammaproteobacteria</taxon>
        <taxon>Lysobacterales</taxon>
        <taxon>Rhodanobacteraceae</taxon>
        <taxon>Dokdonella</taxon>
    </lineage>
</organism>
<dbReference type="SUPFAM" id="SSF56281">
    <property type="entry name" value="Metallo-hydrolase/oxidoreductase"/>
    <property type="match status" value="1"/>
</dbReference>
<keyword evidence="1" id="KW-0732">Signal</keyword>
<evidence type="ECO:0008006" key="4">
    <source>
        <dbReference type="Google" id="ProtNLM"/>
    </source>
</evidence>
<feature type="chain" id="PRO_5045770760" description="MBL fold metallo-hydrolase" evidence="1">
    <location>
        <begin position="19"/>
        <end position="84"/>
    </location>
</feature>
<comment type="caution">
    <text evidence="2">The sequence shown here is derived from an EMBL/GenBank/DDBJ whole genome shotgun (WGS) entry which is preliminary data.</text>
</comment>